<keyword evidence="1" id="KW-0479">Metal-binding</keyword>
<gene>
    <name evidence="9" type="ORF">G4B88_016415</name>
</gene>
<feature type="domain" description="PHD-type" evidence="8">
    <location>
        <begin position="705"/>
        <end position="755"/>
    </location>
</feature>
<keyword evidence="7" id="KW-0812">Transmembrane</keyword>
<dbReference type="Pfam" id="PF25565">
    <property type="entry name" value="Ubiquitin_At1g33420"/>
    <property type="match status" value="1"/>
</dbReference>
<dbReference type="InterPro" id="IPR057765">
    <property type="entry name" value="MS1-like_ubiquitin"/>
</dbReference>
<dbReference type="InterPro" id="IPR001965">
    <property type="entry name" value="Znf_PHD"/>
</dbReference>
<organism evidence="9 10">
    <name type="scientific">Cannabis sativa</name>
    <name type="common">Hemp</name>
    <name type="synonym">Marijuana</name>
    <dbReference type="NCBI Taxonomy" id="3483"/>
    <lineage>
        <taxon>Eukaryota</taxon>
        <taxon>Viridiplantae</taxon>
        <taxon>Streptophyta</taxon>
        <taxon>Embryophyta</taxon>
        <taxon>Tracheophyta</taxon>
        <taxon>Spermatophyta</taxon>
        <taxon>Magnoliopsida</taxon>
        <taxon>eudicotyledons</taxon>
        <taxon>Gunneridae</taxon>
        <taxon>Pentapetalae</taxon>
        <taxon>rosids</taxon>
        <taxon>fabids</taxon>
        <taxon>Rosales</taxon>
        <taxon>Cannabaceae</taxon>
        <taxon>Cannabis</taxon>
    </lineage>
</organism>
<reference evidence="9 10" key="1">
    <citation type="journal article" date="2020" name="bioRxiv">
        <title>Sequence and annotation of 42 cannabis genomes reveals extensive copy number variation in cannabinoid synthesis and pathogen resistance genes.</title>
        <authorList>
            <person name="Mckernan K.J."/>
            <person name="Helbert Y."/>
            <person name="Kane L.T."/>
            <person name="Ebling H."/>
            <person name="Zhang L."/>
            <person name="Liu B."/>
            <person name="Eaton Z."/>
            <person name="Mclaughlin S."/>
            <person name="Kingan S."/>
            <person name="Baybayan P."/>
            <person name="Concepcion G."/>
            <person name="Jordan M."/>
            <person name="Riva A."/>
            <person name="Barbazuk W."/>
            <person name="Harkins T."/>
        </authorList>
    </citation>
    <scope>NUCLEOTIDE SEQUENCE [LARGE SCALE GENOMIC DNA]</scope>
    <source>
        <strain evidence="10">cv. Jamaican Lion 4</strain>
        <tissue evidence="9">Leaf</tissue>
    </source>
</reference>
<dbReference type="InterPro" id="IPR059080">
    <property type="entry name" value="WHD_PTC1"/>
</dbReference>
<keyword evidence="3" id="KW-0862">Zinc</keyword>
<keyword evidence="7" id="KW-1133">Transmembrane helix</keyword>
<dbReference type="SUPFAM" id="SSF57903">
    <property type="entry name" value="FYVE/PHD zinc finger"/>
    <property type="match status" value="1"/>
</dbReference>
<dbReference type="GO" id="GO:0008270">
    <property type="term" value="F:zinc ion binding"/>
    <property type="evidence" value="ECO:0007669"/>
    <property type="project" value="UniProtKB-KW"/>
</dbReference>
<keyword evidence="4" id="KW-0805">Transcription regulation</keyword>
<dbReference type="InterPro" id="IPR019786">
    <property type="entry name" value="Zinc_finger_PHD-type_CS"/>
</dbReference>
<feature type="non-terminal residue" evidence="9">
    <location>
        <position position="1"/>
    </location>
</feature>
<keyword evidence="7" id="KW-0472">Membrane</keyword>
<dbReference type="InterPro" id="IPR011011">
    <property type="entry name" value="Znf_FYVE_PHD"/>
</dbReference>
<feature type="transmembrane region" description="Helical" evidence="7">
    <location>
        <begin position="5"/>
        <end position="24"/>
    </location>
</feature>
<dbReference type="InterPro" id="IPR019787">
    <property type="entry name" value="Znf_PHD-finger"/>
</dbReference>
<dbReference type="PROSITE" id="PS01359">
    <property type="entry name" value="ZF_PHD_1"/>
    <property type="match status" value="1"/>
</dbReference>
<dbReference type="CDD" id="cd15556">
    <property type="entry name" value="PHD_MMD1_like"/>
    <property type="match status" value="1"/>
</dbReference>
<dbReference type="Pfam" id="PF25874">
    <property type="entry name" value="WHD_plant_repro"/>
    <property type="match status" value="1"/>
</dbReference>
<evidence type="ECO:0000313" key="9">
    <source>
        <dbReference type="EMBL" id="KAF4369475.1"/>
    </source>
</evidence>
<keyword evidence="5" id="KW-0804">Transcription</keyword>
<dbReference type="InterPro" id="IPR013083">
    <property type="entry name" value="Znf_RING/FYVE/PHD"/>
</dbReference>
<comment type="caution">
    <text evidence="9">The sequence shown here is derived from an EMBL/GenBank/DDBJ whole genome shotgun (WGS) entry which is preliminary data.</text>
</comment>
<dbReference type="EMBL" id="JAATIQ010000218">
    <property type="protein sequence ID" value="KAF4369475.1"/>
    <property type="molecule type" value="Genomic_DNA"/>
</dbReference>
<dbReference type="AlphaFoldDB" id="A0A7J6FFP1"/>
<evidence type="ECO:0000256" key="7">
    <source>
        <dbReference type="SAM" id="Phobius"/>
    </source>
</evidence>
<evidence type="ECO:0000256" key="3">
    <source>
        <dbReference type="ARBA" id="ARBA00022833"/>
    </source>
</evidence>
<evidence type="ECO:0000256" key="2">
    <source>
        <dbReference type="ARBA" id="ARBA00022771"/>
    </source>
</evidence>
<dbReference type="InterPro" id="IPR058054">
    <property type="entry name" value="Znf_MS1-like"/>
</dbReference>
<evidence type="ECO:0000256" key="1">
    <source>
        <dbReference type="ARBA" id="ARBA00022723"/>
    </source>
</evidence>
<dbReference type="Pfam" id="PF00628">
    <property type="entry name" value="PHD"/>
    <property type="match status" value="1"/>
</dbReference>
<sequence>LGRSLFGFFFTFHFIFLLCIYISTTQPNHLSFLIIISQLGTMSSSHLDLSGCKKRKRGERVFRFKNFGENGYPVEFVGCFRENVKALLEFGHLESNLCTTGMPCWSFQLEIHRHPPLHVLLFVVEEPINDASNSIVDRSCNQCQYVGWGNHMICNKKYHFVLPSKESMVAACLNSKGGDSGGSGGSSHHHNKNQVVMDSGNYNKSNIFVESKGHVMHGVFHSNGFGHLVCVNGLETGSDLPGHHILQFWDRLSTALRARKVSLNDTAQKRGMELRLIHGVAYGEPWFGRWGYKFGRGTYCVTQQMHQRALEALRGIPLTLLIHHFCTSNRDLPLIISRYQTLSDHSLTTLGDIFHYMLELKSRLPNETSNMESYNPGILVETTCRWSPKRVEMATRVIVEALKRAQFRWVSRQQVRDAARNYIGDTGLLDFVLKSLGNQIVGNYLVRRSLNPVTKVLEYCLEDISNVFPDHHHHHREGNNNNDKTKYSKYKITRFQLMKDMFYLYKYILKDQNNIICSMNGDGSTNILSAIPLAVRIVLDTKYLIKEYHNDFSSKMELSLEGKFNLCCTIMLKDTTTQSEEGNLVNKSLMMPLPPYECVSINKNATIDELKLEVEKNFKEIYWSLSSLVVESIHNLNTKGTDLALGMVSEVGQKLVFVGRNNTKYNCNDIINSYECLYGSSCSSSINNNIINSTNSNSNSNKESVMDCVCGAKDDDGERRVSCDICETWQHTRCVGIPNSEEVPHVFICTRCEQEIVLLPNSLP</sequence>
<evidence type="ECO:0000259" key="8">
    <source>
        <dbReference type="PROSITE" id="PS50016"/>
    </source>
</evidence>
<evidence type="ECO:0000256" key="5">
    <source>
        <dbReference type="ARBA" id="ARBA00023163"/>
    </source>
</evidence>
<dbReference type="Gene3D" id="3.30.40.10">
    <property type="entry name" value="Zinc/RING finger domain, C3HC4 (zinc finger)"/>
    <property type="match status" value="1"/>
</dbReference>
<proteinExistence type="predicted"/>
<dbReference type="PANTHER" id="PTHR46201:SF1">
    <property type="entry name" value="PHD FINGER PROTEIN MALE STERILITY 1"/>
    <property type="match status" value="1"/>
</dbReference>
<keyword evidence="10" id="KW-1185">Reference proteome</keyword>
<dbReference type="PROSITE" id="PS50016">
    <property type="entry name" value="ZF_PHD_2"/>
    <property type="match status" value="1"/>
</dbReference>
<dbReference type="PANTHER" id="PTHR46201">
    <property type="entry name" value="PHD FINGER PROTEIN MALE MEIOCYTE DEATH 1-RELATED"/>
    <property type="match status" value="1"/>
</dbReference>
<accession>A0A7J6FFP1</accession>
<name>A0A7J6FFP1_CANSA</name>
<dbReference type="SMART" id="SM00249">
    <property type="entry name" value="PHD"/>
    <property type="match status" value="1"/>
</dbReference>
<keyword evidence="2 6" id="KW-0863">Zinc-finger</keyword>
<evidence type="ECO:0000256" key="4">
    <source>
        <dbReference type="ARBA" id="ARBA00023015"/>
    </source>
</evidence>
<evidence type="ECO:0000313" key="10">
    <source>
        <dbReference type="Proteomes" id="UP000583929"/>
    </source>
</evidence>
<evidence type="ECO:0000256" key="6">
    <source>
        <dbReference type="PROSITE-ProRule" id="PRU00146"/>
    </source>
</evidence>
<protein>
    <recommendedName>
        <fullName evidence="8">PHD-type domain-containing protein</fullName>
    </recommendedName>
</protein>
<dbReference type="Proteomes" id="UP000583929">
    <property type="component" value="Unassembled WGS sequence"/>
</dbReference>